<dbReference type="PANTHER" id="PTHR11161">
    <property type="entry name" value="O-ACYLTRANSFERASE"/>
    <property type="match status" value="1"/>
</dbReference>
<proteinExistence type="predicted"/>
<organism evidence="3 4">
    <name type="scientific">Holothuria leucospilota</name>
    <name type="common">Black long sea cucumber</name>
    <name type="synonym">Mertensiothuria leucospilota</name>
    <dbReference type="NCBI Taxonomy" id="206669"/>
    <lineage>
        <taxon>Eukaryota</taxon>
        <taxon>Metazoa</taxon>
        <taxon>Echinodermata</taxon>
        <taxon>Eleutherozoa</taxon>
        <taxon>Echinozoa</taxon>
        <taxon>Holothuroidea</taxon>
        <taxon>Aspidochirotacea</taxon>
        <taxon>Aspidochirotida</taxon>
        <taxon>Holothuriidae</taxon>
        <taxon>Holothuria</taxon>
    </lineage>
</organism>
<gene>
    <name evidence="3" type="ORF">HOLleu_24759</name>
</gene>
<dbReference type="OrthoDB" id="10006435at2759"/>
<feature type="chain" id="PRO_5040165592" evidence="2">
    <location>
        <begin position="16"/>
        <end position="213"/>
    </location>
</feature>
<feature type="transmembrane region" description="Helical" evidence="1">
    <location>
        <begin position="154"/>
        <end position="173"/>
    </location>
</feature>
<feature type="transmembrane region" description="Helical" evidence="1">
    <location>
        <begin position="81"/>
        <end position="105"/>
    </location>
</feature>
<dbReference type="AlphaFoldDB" id="A0A9Q1BRW2"/>
<keyword evidence="2" id="KW-0732">Signal</keyword>
<dbReference type="Proteomes" id="UP001152320">
    <property type="component" value="Chromosome 12"/>
</dbReference>
<evidence type="ECO:0000256" key="2">
    <source>
        <dbReference type="SAM" id="SignalP"/>
    </source>
</evidence>
<sequence>MLLLYMFIMPHLVWGPRAPFFADQHKCKNYWWTTLLFINNIYPAMNETCMAWTWYLSNDMQYFVISPVFIYAFCRNSLVALGLLSLFLSICMGATVLLVACVNYTLPVWIAGRKPVTDLIYRAPFVRISPYLVGLVAGFVLFKIKASKPTLPRTAFFLGWLLASGVTMTILFGTNVQKPMGIVGSVLFETFSHFSWGICLTWVVTACEFGGPG</sequence>
<keyword evidence="4" id="KW-1185">Reference proteome</keyword>
<feature type="transmembrane region" description="Helical" evidence="1">
    <location>
        <begin position="193"/>
        <end position="211"/>
    </location>
</feature>
<keyword evidence="1" id="KW-0472">Membrane</keyword>
<evidence type="ECO:0000256" key="1">
    <source>
        <dbReference type="SAM" id="Phobius"/>
    </source>
</evidence>
<keyword evidence="1" id="KW-1133">Transmembrane helix</keyword>
<reference evidence="3" key="1">
    <citation type="submission" date="2021-10" db="EMBL/GenBank/DDBJ databases">
        <title>Tropical sea cucumber genome reveals ecological adaptation and Cuvierian tubules defense mechanism.</title>
        <authorList>
            <person name="Chen T."/>
        </authorList>
    </citation>
    <scope>NUCLEOTIDE SEQUENCE</scope>
    <source>
        <strain evidence="3">Nanhai2018</strain>
        <tissue evidence="3">Muscle</tissue>
    </source>
</reference>
<dbReference type="EMBL" id="JAIZAY010000012">
    <property type="protein sequence ID" value="KAJ8031539.1"/>
    <property type="molecule type" value="Genomic_DNA"/>
</dbReference>
<accession>A0A9Q1BRW2</accession>
<keyword evidence="1" id="KW-0812">Transmembrane</keyword>
<evidence type="ECO:0000313" key="3">
    <source>
        <dbReference type="EMBL" id="KAJ8031539.1"/>
    </source>
</evidence>
<name>A0A9Q1BRW2_HOLLE</name>
<comment type="caution">
    <text evidence="3">The sequence shown here is derived from an EMBL/GenBank/DDBJ whole genome shotgun (WGS) entry which is preliminary data.</text>
</comment>
<feature type="transmembrane region" description="Helical" evidence="1">
    <location>
        <begin position="125"/>
        <end position="142"/>
    </location>
</feature>
<dbReference type="InterPro" id="IPR052728">
    <property type="entry name" value="O2_lipid_transport_reg"/>
</dbReference>
<dbReference type="PANTHER" id="PTHR11161:SF0">
    <property type="entry name" value="O-ACYLTRANSFERASE LIKE PROTEIN"/>
    <property type="match status" value="1"/>
</dbReference>
<feature type="signal peptide" evidence="2">
    <location>
        <begin position="1"/>
        <end position="15"/>
    </location>
</feature>
<evidence type="ECO:0000313" key="4">
    <source>
        <dbReference type="Proteomes" id="UP001152320"/>
    </source>
</evidence>
<feature type="transmembrane region" description="Helical" evidence="1">
    <location>
        <begin position="52"/>
        <end position="74"/>
    </location>
</feature>
<protein>
    <submittedName>
        <fullName evidence="3">Nose resistant to fluoxetine protein 6</fullName>
    </submittedName>
</protein>